<evidence type="ECO:0000313" key="3">
    <source>
        <dbReference type="EMBL" id="KAF1813286.1"/>
    </source>
</evidence>
<reference evidence="5" key="2">
    <citation type="submission" date="2020-04" db="EMBL/GenBank/DDBJ databases">
        <authorList>
            <consortium name="NCBI Genome Project"/>
        </authorList>
    </citation>
    <scope>NUCLEOTIDE SEQUENCE</scope>
    <source>
        <strain evidence="5">CBS 781.70</strain>
    </source>
</reference>
<dbReference type="GO" id="GO:0070475">
    <property type="term" value="P:rRNA base methylation"/>
    <property type="evidence" value="ECO:0007669"/>
    <property type="project" value="InterPro"/>
</dbReference>
<dbReference type="OrthoDB" id="273345at2759"/>
<dbReference type="GeneID" id="54417613"/>
<feature type="non-terminal residue" evidence="3">
    <location>
        <position position="226"/>
    </location>
</feature>
<accession>A0A6G1G5S1</accession>
<evidence type="ECO:0000313" key="4">
    <source>
        <dbReference type="Proteomes" id="UP000504638"/>
    </source>
</evidence>
<dbReference type="GO" id="GO:0070042">
    <property type="term" value="F:rRNA (uridine-N3-)-methyltransferase activity"/>
    <property type="evidence" value="ECO:0007669"/>
    <property type="project" value="InterPro"/>
</dbReference>
<dbReference type="RefSeq" id="XP_033534917.1">
    <property type="nucleotide sequence ID" value="XM_033677043.1"/>
</dbReference>
<dbReference type="PANTHER" id="PTHR11538">
    <property type="entry name" value="PHENYLALANYL-TRNA SYNTHETASE"/>
    <property type="match status" value="1"/>
</dbReference>
<dbReference type="SUPFAM" id="SSF53335">
    <property type="entry name" value="S-adenosyl-L-methionine-dependent methyltransferases"/>
    <property type="match status" value="1"/>
</dbReference>
<dbReference type="InterPro" id="IPR029063">
    <property type="entry name" value="SAM-dependent_MTases_sf"/>
</dbReference>
<proteinExistence type="predicted"/>
<name>A0A6G1G5S1_9PEZI</name>
<dbReference type="Pfam" id="PF10354">
    <property type="entry name" value="BMT5-like"/>
    <property type="match status" value="1"/>
</dbReference>
<feature type="region of interest" description="Disordered" evidence="1">
    <location>
        <begin position="1"/>
        <end position="43"/>
    </location>
</feature>
<dbReference type="PANTHER" id="PTHR11538:SF26">
    <property type="entry name" value="FERREDOXIN-FOLD ANTICODON-BINDING DOMAIN-CONTAINING PROTEIN 1"/>
    <property type="match status" value="1"/>
</dbReference>
<sequence>MGKKRKLDQTRSKADPRSHKKSKSAAAPGKKAKPPAVTQHPAHDAVEYDPFDRVLLVGEGDFSFAASLVEHHGAADLLATSFDSEEEVIRKYSIAETHLQTIRAAEQPLLFTVDATKLKQKPIRNHAPYDKIIFNFPHVGGKSTDQDRQIRHNQELLLQFFQAATPLLKERTGTIHVTLFERHPYSAWDVRGLARTAGLVGVRSAKFRFEEYPGYTHARTLGTLEG</sequence>
<feature type="domain" description="25S rRNA (uridine-N(3))-methyltransferase BMT5-like" evidence="2">
    <location>
        <begin position="55"/>
        <end position="219"/>
    </location>
</feature>
<evidence type="ECO:0000256" key="1">
    <source>
        <dbReference type="SAM" id="MobiDB-lite"/>
    </source>
</evidence>
<evidence type="ECO:0000259" key="2">
    <source>
        <dbReference type="Pfam" id="PF10354"/>
    </source>
</evidence>
<dbReference type="AlphaFoldDB" id="A0A6G1G5S1"/>
<keyword evidence="4" id="KW-1185">Reference proteome</keyword>
<reference evidence="5" key="3">
    <citation type="submission" date="2025-04" db="UniProtKB">
        <authorList>
            <consortium name="RefSeq"/>
        </authorList>
    </citation>
    <scope>IDENTIFICATION</scope>
    <source>
        <strain evidence="5">CBS 781.70</strain>
    </source>
</reference>
<dbReference type="Proteomes" id="UP000504638">
    <property type="component" value="Unplaced"/>
</dbReference>
<protein>
    <recommendedName>
        <fullName evidence="2">25S rRNA (uridine-N(3))-methyltransferase BMT5-like domain-containing protein</fullName>
    </recommendedName>
</protein>
<gene>
    <name evidence="3 5" type="ORF">P152DRAFT_415137</name>
</gene>
<reference evidence="3 5" key="1">
    <citation type="submission" date="2020-01" db="EMBL/GenBank/DDBJ databases">
        <authorList>
            <consortium name="DOE Joint Genome Institute"/>
            <person name="Haridas S."/>
            <person name="Albert R."/>
            <person name="Binder M."/>
            <person name="Bloem J."/>
            <person name="Labutti K."/>
            <person name="Salamov A."/>
            <person name="Andreopoulos B."/>
            <person name="Baker S.E."/>
            <person name="Barry K."/>
            <person name="Bills G."/>
            <person name="Bluhm B.H."/>
            <person name="Cannon C."/>
            <person name="Castanera R."/>
            <person name="Culley D.E."/>
            <person name="Daum C."/>
            <person name="Ezra D."/>
            <person name="Gonzalez J.B."/>
            <person name="Henrissat B."/>
            <person name="Kuo A."/>
            <person name="Liang C."/>
            <person name="Lipzen A."/>
            <person name="Lutzoni F."/>
            <person name="Magnuson J."/>
            <person name="Mondo S."/>
            <person name="Nolan M."/>
            <person name="Ohm R."/>
            <person name="Pangilinan J."/>
            <person name="Park H.-J."/>
            <person name="Ramirez L."/>
            <person name="Alfaro M."/>
            <person name="Sun H."/>
            <person name="Tritt A."/>
            <person name="Yoshinaga Y."/>
            <person name="Zwiers L.-H."/>
            <person name="Turgeon B.G."/>
            <person name="Goodwin S.B."/>
            <person name="Spatafora J.W."/>
            <person name="Crous P.W."/>
            <person name="Grigoriev I.V."/>
        </authorList>
    </citation>
    <scope>NUCLEOTIDE SEQUENCE</scope>
    <source>
        <strain evidence="3 5">CBS 781.70</strain>
    </source>
</reference>
<dbReference type="InterPro" id="IPR019446">
    <property type="entry name" value="BMT5-like"/>
</dbReference>
<organism evidence="3">
    <name type="scientific">Eremomyces bilateralis CBS 781.70</name>
    <dbReference type="NCBI Taxonomy" id="1392243"/>
    <lineage>
        <taxon>Eukaryota</taxon>
        <taxon>Fungi</taxon>
        <taxon>Dikarya</taxon>
        <taxon>Ascomycota</taxon>
        <taxon>Pezizomycotina</taxon>
        <taxon>Dothideomycetes</taxon>
        <taxon>Dothideomycetes incertae sedis</taxon>
        <taxon>Eremomycetales</taxon>
        <taxon>Eremomycetaceae</taxon>
        <taxon>Eremomyces</taxon>
    </lineage>
</organism>
<evidence type="ECO:0000313" key="5">
    <source>
        <dbReference type="RefSeq" id="XP_033534917.1"/>
    </source>
</evidence>
<dbReference type="GO" id="GO:0005737">
    <property type="term" value="C:cytoplasm"/>
    <property type="evidence" value="ECO:0007669"/>
    <property type="project" value="TreeGrafter"/>
</dbReference>
<feature type="compositionally biased region" description="Basic and acidic residues" evidence="1">
    <location>
        <begin position="7"/>
        <end position="17"/>
    </location>
</feature>
<dbReference type="EMBL" id="ML975155">
    <property type="protein sequence ID" value="KAF1813286.1"/>
    <property type="molecule type" value="Genomic_DNA"/>
</dbReference>